<dbReference type="Ensembl" id="ENSMSIT00000011373.1">
    <property type="protein sequence ID" value="ENSMSIP00000008917.1"/>
    <property type="gene ID" value="ENSMSIG00000007882.1"/>
</dbReference>
<evidence type="ECO:0000313" key="3">
    <source>
        <dbReference type="Proteomes" id="UP000694415"/>
    </source>
</evidence>
<feature type="compositionally biased region" description="Polar residues" evidence="1">
    <location>
        <begin position="76"/>
        <end position="99"/>
    </location>
</feature>
<accession>A0A8C6GMR6</accession>
<sequence length="195" mass="21648">MDSKGHKKPCRHKKKKIKTYERFVKKFPYRLPHLTEPSTSCPPSCKAKSNSLKDKLPLQKNLVPTRSIPIPGTMPRTGSTQTRLRNGLSNQTKELQTWSPRKKPDICRGGGRDTHQTNSRNGLTRLWSPKATCTLPSRNECDQWPDSWSGPLDKVSNPHNQVRSRPPGGLLVTAATGPIAPNTLIAVAGRKGQSN</sequence>
<organism evidence="2 3">
    <name type="scientific">Mus spicilegus</name>
    <name type="common">Mound-building mouse</name>
    <dbReference type="NCBI Taxonomy" id="10103"/>
    <lineage>
        <taxon>Eukaryota</taxon>
        <taxon>Metazoa</taxon>
        <taxon>Chordata</taxon>
        <taxon>Craniata</taxon>
        <taxon>Vertebrata</taxon>
        <taxon>Euteleostomi</taxon>
        <taxon>Mammalia</taxon>
        <taxon>Eutheria</taxon>
        <taxon>Euarchontoglires</taxon>
        <taxon>Glires</taxon>
        <taxon>Rodentia</taxon>
        <taxon>Myomorpha</taxon>
        <taxon>Muroidea</taxon>
        <taxon>Muridae</taxon>
        <taxon>Murinae</taxon>
        <taxon>Mus</taxon>
        <taxon>Mus</taxon>
    </lineage>
</organism>
<dbReference type="AlphaFoldDB" id="A0A8C6GMR6"/>
<reference evidence="2" key="1">
    <citation type="submission" date="2025-05" db="UniProtKB">
        <authorList>
            <consortium name="Ensembl"/>
        </authorList>
    </citation>
    <scope>IDENTIFICATION</scope>
</reference>
<dbReference type="Proteomes" id="UP000694415">
    <property type="component" value="Unplaced"/>
</dbReference>
<dbReference type="PANTHER" id="PTHR37875:SF1">
    <property type="entry name" value="CHROMOSOME 3 OPEN READING FRAME 22"/>
    <property type="match status" value="1"/>
</dbReference>
<dbReference type="PANTHER" id="PTHR37875">
    <property type="entry name" value="HYPOTHETICAL PROTEIN LOC685964"/>
    <property type="match status" value="1"/>
</dbReference>
<protein>
    <submittedName>
        <fullName evidence="2">Uncharacterized protein</fullName>
    </submittedName>
</protein>
<dbReference type="Ensembl" id="ENSMSIT00000011391.1">
    <property type="protein sequence ID" value="ENSMSIP00000008931.1"/>
    <property type="gene ID" value="ENSMSIG00000007882.1"/>
</dbReference>
<feature type="compositionally biased region" description="Basic and acidic residues" evidence="1">
    <location>
        <begin position="102"/>
        <end position="115"/>
    </location>
</feature>
<feature type="compositionally biased region" description="Polar residues" evidence="1">
    <location>
        <begin position="36"/>
        <end position="50"/>
    </location>
</feature>
<feature type="region of interest" description="Disordered" evidence="1">
    <location>
        <begin position="32"/>
        <end position="122"/>
    </location>
</feature>
<evidence type="ECO:0000256" key="1">
    <source>
        <dbReference type="SAM" id="MobiDB-lite"/>
    </source>
</evidence>
<name>A0A8C6GMR6_MUSSI</name>
<dbReference type="GeneTree" id="ENSGT00390000004778"/>
<dbReference type="Ensembl" id="ENSMSIT00000011312.1">
    <property type="protein sequence ID" value="ENSMSIP00000008866.1"/>
    <property type="gene ID" value="ENSMSIG00000007882.1"/>
</dbReference>
<proteinExistence type="predicted"/>
<evidence type="ECO:0000313" key="2">
    <source>
        <dbReference type="Ensembl" id="ENSMSIP00000008931.1"/>
    </source>
</evidence>
<keyword evidence="3" id="KW-1185">Reference proteome</keyword>
<dbReference type="InterPro" id="IPR038782">
    <property type="entry name" value="C3orf22"/>
</dbReference>